<feature type="region of interest" description="Disordered" evidence="1">
    <location>
        <begin position="1"/>
        <end position="22"/>
    </location>
</feature>
<evidence type="ECO:0000313" key="3">
    <source>
        <dbReference type="Proteomes" id="UP000550707"/>
    </source>
</evidence>
<dbReference type="EMBL" id="JACASF010000020">
    <property type="protein sequence ID" value="KAF6412691.1"/>
    <property type="molecule type" value="Genomic_DNA"/>
</dbReference>
<evidence type="ECO:0000256" key="1">
    <source>
        <dbReference type="SAM" id="MobiDB-lite"/>
    </source>
</evidence>
<protein>
    <submittedName>
        <fullName evidence="2">Rho/Rac guanine nucleotide exchange factor 2</fullName>
    </submittedName>
</protein>
<keyword evidence="3" id="KW-1185">Reference proteome</keyword>
<sequence>MHGPPGGSLTAEPRGPGHISGTAAPRWPTFQCGSGFLSSICWPFGPLSHWHAFQVCIHEWHQLLLGWLRSSWKFIPVLCCQPQPKL</sequence>
<reference evidence="2 3" key="1">
    <citation type="journal article" date="2020" name="Nature">
        <title>Six reference-quality genomes reveal evolution of bat adaptations.</title>
        <authorList>
            <person name="Jebb D."/>
            <person name="Huang Z."/>
            <person name="Pippel M."/>
            <person name="Hughes G.M."/>
            <person name="Lavrichenko K."/>
            <person name="Devanna P."/>
            <person name="Winkler S."/>
            <person name="Jermiin L.S."/>
            <person name="Skirmuntt E.C."/>
            <person name="Katzourakis A."/>
            <person name="Burkitt-Gray L."/>
            <person name="Ray D.A."/>
            <person name="Sullivan K.A.M."/>
            <person name="Roscito J.G."/>
            <person name="Kirilenko B.M."/>
            <person name="Davalos L.M."/>
            <person name="Corthals A.P."/>
            <person name="Power M.L."/>
            <person name="Jones G."/>
            <person name="Ransome R.D."/>
            <person name="Dechmann D.K.N."/>
            <person name="Locatelli A.G."/>
            <person name="Puechmaille S.J."/>
            <person name="Fedrigo O."/>
            <person name="Jarvis E.D."/>
            <person name="Hiller M."/>
            <person name="Vernes S.C."/>
            <person name="Myers E.W."/>
            <person name="Teeling E.C."/>
        </authorList>
    </citation>
    <scope>NUCLEOTIDE SEQUENCE [LARGE SCALE GENOMIC DNA]</scope>
    <source>
        <strain evidence="2">MMolMol1</strain>
        <tissue evidence="2">Muscle</tissue>
    </source>
</reference>
<gene>
    <name evidence="2" type="ORF">HJG59_000959</name>
</gene>
<dbReference type="Proteomes" id="UP000550707">
    <property type="component" value="Unassembled WGS sequence"/>
</dbReference>
<evidence type="ECO:0000313" key="2">
    <source>
        <dbReference type="EMBL" id="KAF6412691.1"/>
    </source>
</evidence>
<name>A0A7J8CP86_MOLMO</name>
<proteinExistence type="predicted"/>
<accession>A0A7J8CP86</accession>
<comment type="caution">
    <text evidence="2">The sequence shown here is derived from an EMBL/GenBank/DDBJ whole genome shotgun (WGS) entry which is preliminary data.</text>
</comment>
<organism evidence="2 3">
    <name type="scientific">Molossus molossus</name>
    <name type="common">Pallas' mastiff bat</name>
    <name type="synonym">Vespertilio molossus</name>
    <dbReference type="NCBI Taxonomy" id="27622"/>
    <lineage>
        <taxon>Eukaryota</taxon>
        <taxon>Metazoa</taxon>
        <taxon>Chordata</taxon>
        <taxon>Craniata</taxon>
        <taxon>Vertebrata</taxon>
        <taxon>Euteleostomi</taxon>
        <taxon>Mammalia</taxon>
        <taxon>Eutheria</taxon>
        <taxon>Laurasiatheria</taxon>
        <taxon>Chiroptera</taxon>
        <taxon>Yangochiroptera</taxon>
        <taxon>Molossidae</taxon>
        <taxon>Molossus</taxon>
    </lineage>
</organism>
<dbReference type="AlphaFoldDB" id="A0A7J8CP86"/>